<dbReference type="AlphaFoldDB" id="A0AAJ4N8J1"/>
<accession>A0AAJ4N8J1</accession>
<keyword evidence="1" id="KW-0614">Plasmid</keyword>
<organism evidence="1 2">
    <name type="scientific">Agrobacterium tumefaciens</name>
    <dbReference type="NCBI Taxonomy" id="358"/>
    <lineage>
        <taxon>Bacteria</taxon>
        <taxon>Pseudomonadati</taxon>
        <taxon>Pseudomonadota</taxon>
        <taxon>Alphaproteobacteria</taxon>
        <taxon>Hyphomicrobiales</taxon>
        <taxon>Rhizobiaceae</taxon>
        <taxon>Rhizobium/Agrobacterium group</taxon>
        <taxon>Agrobacterium</taxon>
        <taxon>Agrobacterium tumefaciens complex</taxon>
    </lineage>
</organism>
<reference evidence="1" key="1">
    <citation type="submission" date="2020-02" db="EMBL/GenBank/DDBJ databases">
        <title>Unexpected conservation and global transmission of agrobacterial virulence plasmids.</title>
        <authorList>
            <person name="Weisberg A.J."/>
            <person name="Davis E.W. II"/>
            <person name="Tabima J.R."/>
            <person name="Belcher M.S."/>
            <person name="Miller M."/>
            <person name="Kuo C.-H."/>
            <person name="Loper J.E."/>
            <person name="Grunwald N.J."/>
            <person name="Putnam M.L."/>
            <person name="Chang J.H."/>
        </authorList>
    </citation>
    <scope>NUCLEOTIDE SEQUENCE</scope>
    <source>
        <strain evidence="1">Q15/94</strain>
        <plasmid evidence="1">pQ15_94_1</plasmid>
    </source>
</reference>
<dbReference type="Proteomes" id="UP000663946">
    <property type="component" value="Plasmid pQ15_94_1"/>
</dbReference>
<proteinExistence type="predicted"/>
<evidence type="ECO:0000313" key="2">
    <source>
        <dbReference type="Proteomes" id="UP000663946"/>
    </source>
</evidence>
<evidence type="ECO:0008006" key="3">
    <source>
        <dbReference type="Google" id="ProtNLM"/>
    </source>
</evidence>
<dbReference type="EMBL" id="CP049218">
    <property type="protein sequence ID" value="QTG16687.1"/>
    <property type="molecule type" value="Genomic_DNA"/>
</dbReference>
<protein>
    <recommendedName>
        <fullName evidence="3">ATP-binding protein</fullName>
    </recommendedName>
</protein>
<evidence type="ECO:0000313" key="1">
    <source>
        <dbReference type="EMBL" id="QTG16687.1"/>
    </source>
</evidence>
<geneLocation type="plasmid" evidence="1 2">
    <name>pQ15_94_1</name>
</geneLocation>
<name>A0AAJ4N8J1_AGRTU</name>
<sequence length="390" mass="43172">MASSAEARDRLAQTAMYDKVESALSLVNERKSGLTVPNKWAFEARAGGSVSGAQLAITWSRRNEPEATLYLNNDVEPEFAAKTLLDRTYGLIAASFADRIIGRDGTRDVSASMLRRVANRLNELYTGRFDEIIHGQSLPLVSIDHLERAGPNPFLYHARTGEVLGDFTGLVRQALDRLIQRNRLRIEDVDVGLLASLFRELFSNTHLHARTDLEGALYRRSARGIVFALRPVDIPHDSFAAGLPVLKEYIESMEREAARPRVEFLEVSVFDSGPGLAARTLRSLVPADLPIEREYELVQECFLKTNTSVSNPAHGWGLPRVMHALKISGGFMRLRTGRLSLCKWFPPGIKEPSVTADDLQFMDIGGGSPQRHARVEGAVFTILIPVGLGN</sequence>
<gene>
    <name evidence="1" type="ORF">G6M86_25710</name>
</gene>